<dbReference type="PROSITE" id="PS50045">
    <property type="entry name" value="SIGMA54_INTERACT_4"/>
    <property type="match status" value="1"/>
</dbReference>
<evidence type="ECO:0000256" key="13">
    <source>
        <dbReference type="ARBA" id="ARBA00023231"/>
    </source>
</evidence>
<dbReference type="CDD" id="cd00009">
    <property type="entry name" value="AAA"/>
    <property type="match status" value="1"/>
</dbReference>
<dbReference type="GO" id="GO:0000160">
    <property type="term" value="P:phosphorelay signal transduction system"/>
    <property type="evidence" value="ECO:0007669"/>
    <property type="project" value="UniProtKB-KW"/>
</dbReference>
<keyword evidence="10 19" id="KW-0238">DNA-binding</keyword>
<proteinExistence type="predicted"/>
<evidence type="ECO:0000259" key="18">
    <source>
        <dbReference type="PROSITE" id="PS50110"/>
    </source>
</evidence>
<dbReference type="SUPFAM" id="SSF46689">
    <property type="entry name" value="Homeodomain-like"/>
    <property type="match status" value="1"/>
</dbReference>
<reference evidence="19 20" key="1">
    <citation type="submission" date="2016-10" db="EMBL/GenBank/DDBJ databases">
        <authorList>
            <person name="de Groot N.N."/>
        </authorList>
    </citation>
    <scope>NUCLEOTIDE SEQUENCE [LARGE SCALE GENOMIC DNA]</scope>
    <source>
        <strain evidence="19 20">HLD2</strain>
    </source>
</reference>
<dbReference type="InterPro" id="IPR011006">
    <property type="entry name" value="CheY-like_superfamily"/>
</dbReference>
<evidence type="ECO:0000256" key="11">
    <source>
        <dbReference type="ARBA" id="ARBA00023159"/>
    </source>
</evidence>
<dbReference type="PANTHER" id="PTHR32071:SF95">
    <property type="entry name" value="DNA-BINDING TRANSCRIPTIONAL REGULATOR NTRC"/>
    <property type="match status" value="1"/>
</dbReference>
<feature type="modified residue" description="4-aspartylphosphate" evidence="16">
    <location>
        <position position="52"/>
    </location>
</feature>
<feature type="domain" description="Response regulatory" evidence="18">
    <location>
        <begin position="4"/>
        <end position="117"/>
    </location>
</feature>
<dbReference type="RefSeq" id="WP_175452594.1">
    <property type="nucleotide sequence ID" value="NZ_FMWD01000010.1"/>
</dbReference>
<keyword evidence="9" id="KW-0805">Transcription regulation</keyword>
<evidence type="ECO:0000256" key="4">
    <source>
        <dbReference type="ARBA" id="ARBA00022491"/>
    </source>
</evidence>
<dbReference type="GO" id="GO:0005524">
    <property type="term" value="F:ATP binding"/>
    <property type="evidence" value="ECO:0007669"/>
    <property type="project" value="UniProtKB-KW"/>
</dbReference>
<sequence length="451" mass="49372">MKQRILVIDDNIELVYALRRTLEQEGYLVSTVTEPTASIEPAVEAADLLIVDINLGKASGLDMLIALREQGYEQPVIIITAHATPHNVITATRHGAIDVLQKPFEVEQLVDAVNRSFPSTDGNSLNLAVDGQPVIGTSPNMLEVCKTAGLASSNNLNVLLVGETGVGKEVIAKAIHQYSDRAKQRMVAINCSAIPESLLEAELFGYARGAFTGAARETPGKIEAAEGGTLFLDEIGDIPAPFQAKLLRFLEDQTFYRLGETHLKQADVRVVCATNRNLDEMVSNGSFRDDLYFRLSQLTIAIPPVRERKEDIKPLIELFIHQANNELGCRVHRIDAEVLKAAQIHHWPGNIRELKNVVFRAALSASNGVLSTLPYNSAQQANANAGIKECVDRYLEKEGTGSATQLAQIFEAALLAALARDLNGNKTYMCEALNISRNTLKVRLKEHGLDF</sequence>
<dbReference type="Proteomes" id="UP000199648">
    <property type="component" value="Unassembled WGS sequence"/>
</dbReference>
<evidence type="ECO:0000256" key="8">
    <source>
        <dbReference type="ARBA" id="ARBA00023012"/>
    </source>
</evidence>
<dbReference type="AlphaFoldDB" id="A0A1G5QVA4"/>
<dbReference type="InterPro" id="IPR002197">
    <property type="entry name" value="HTH_Fis"/>
</dbReference>
<dbReference type="PROSITE" id="PS00688">
    <property type="entry name" value="SIGMA54_INTERACT_3"/>
    <property type="match status" value="1"/>
</dbReference>
<dbReference type="Pfam" id="PF00158">
    <property type="entry name" value="Sigma54_activat"/>
    <property type="match status" value="1"/>
</dbReference>
<dbReference type="PROSITE" id="PS00675">
    <property type="entry name" value="SIGMA54_INTERACT_1"/>
    <property type="match status" value="1"/>
</dbReference>
<keyword evidence="7" id="KW-0067">ATP-binding</keyword>
<dbReference type="CDD" id="cd00156">
    <property type="entry name" value="REC"/>
    <property type="match status" value="1"/>
</dbReference>
<evidence type="ECO:0000256" key="6">
    <source>
        <dbReference type="ARBA" id="ARBA00022741"/>
    </source>
</evidence>
<dbReference type="Gene3D" id="1.10.8.60">
    <property type="match status" value="1"/>
</dbReference>
<dbReference type="SUPFAM" id="SSF52172">
    <property type="entry name" value="CheY-like"/>
    <property type="match status" value="1"/>
</dbReference>
<dbReference type="Gene3D" id="1.10.10.60">
    <property type="entry name" value="Homeodomain-like"/>
    <property type="match status" value="1"/>
</dbReference>
<organism evidence="19 20">
    <name type="scientific">Thiohalomonas denitrificans</name>
    <dbReference type="NCBI Taxonomy" id="415747"/>
    <lineage>
        <taxon>Bacteria</taxon>
        <taxon>Pseudomonadati</taxon>
        <taxon>Pseudomonadota</taxon>
        <taxon>Gammaproteobacteria</taxon>
        <taxon>Thiohalomonadales</taxon>
        <taxon>Thiohalomonadaceae</taxon>
        <taxon>Thiohalomonas</taxon>
    </lineage>
</organism>
<keyword evidence="4" id="KW-0678">Repressor</keyword>
<gene>
    <name evidence="19" type="ORF">SAMN03097708_02860</name>
</gene>
<dbReference type="InterPro" id="IPR001789">
    <property type="entry name" value="Sig_transdc_resp-reg_receiver"/>
</dbReference>
<evidence type="ECO:0000256" key="2">
    <source>
        <dbReference type="ARBA" id="ARBA00019059"/>
    </source>
</evidence>
<evidence type="ECO:0000313" key="20">
    <source>
        <dbReference type="Proteomes" id="UP000199648"/>
    </source>
</evidence>
<evidence type="ECO:0000256" key="12">
    <source>
        <dbReference type="ARBA" id="ARBA00023163"/>
    </source>
</evidence>
<evidence type="ECO:0000259" key="17">
    <source>
        <dbReference type="PROSITE" id="PS50045"/>
    </source>
</evidence>
<evidence type="ECO:0000256" key="3">
    <source>
        <dbReference type="ARBA" id="ARBA00022490"/>
    </source>
</evidence>
<dbReference type="PANTHER" id="PTHR32071">
    <property type="entry name" value="TRANSCRIPTIONAL REGULATORY PROTEIN"/>
    <property type="match status" value="1"/>
</dbReference>
<dbReference type="FunFam" id="3.40.50.300:FF:000006">
    <property type="entry name" value="DNA-binding transcriptional regulator NtrC"/>
    <property type="match status" value="1"/>
</dbReference>
<keyword evidence="8" id="KW-0902">Two-component regulatory system</keyword>
<keyword evidence="5 16" id="KW-0597">Phosphoprotein</keyword>
<dbReference type="EMBL" id="FMWD01000010">
    <property type="protein sequence ID" value="SCZ65662.1"/>
    <property type="molecule type" value="Genomic_DNA"/>
</dbReference>
<keyword evidence="20" id="KW-1185">Reference proteome</keyword>
<evidence type="ECO:0000256" key="9">
    <source>
        <dbReference type="ARBA" id="ARBA00023015"/>
    </source>
</evidence>
<keyword evidence="13" id="KW-0535">Nitrogen fixation</keyword>
<dbReference type="Gene3D" id="3.40.50.2300">
    <property type="match status" value="1"/>
</dbReference>
<dbReference type="PROSITE" id="PS00676">
    <property type="entry name" value="SIGMA54_INTERACT_2"/>
    <property type="match status" value="1"/>
</dbReference>
<dbReference type="Pfam" id="PF25601">
    <property type="entry name" value="AAA_lid_14"/>
    <property type="match status" value="1"/>
</dbReference>
<dbReference type="SMART" id="SM00382">
    <property type="entry name" value="AAA"/>
    <property type="match status" value="1"/>
</dbReference>
<evidence type="ECO:0000256" key="15">
    <source>
        <dbReference type="ARBA" id="ARBA00031910"/>
    </source>
</evidence>
<comment type="subcellular location">
    <subcellularLocation>
        <location evidence="1">Cytoplasm</location>
    </subcellularLocation>
</comment>
<dbReference type="GO" id="GO:0006355">
    <property type="term" value="P:regulation of DNA-templated transcription"/>
    <property type="evidence" value="ECO:0007669"/>
    <property type="project" value="InterPro"/>
</dbReference>
<dbReference type="Gene3D" id="3.40.50.300">
    <property type="entry name" value="P-loop containing nucleotide triphosphate hydrolases"/>
    <property type="match status" value="1"/>
</dbReference>
<dbReference type="InterPro" id="IPR025944">
    <property type="entry name" value="Sigma_54_int_dom_CS"/>
</dbReference>
<dbReference type="InterPro" id="IPR009057">
    <property type="entry name" value="Homeodomain-like_sf"/>
</dbReference>
<dbReference type="InterPro" id="IPR025662">
    <property type="entry name" value="Sigma_54_int_dom_ATP-bd_1"/>
</dbReference>
<keyword evidence="12" id="KW-0804">Transcription</keyword>
<evidence type="ECO:0000256" key="1">
    <source>
        <dbReference type="ARBA" id="ARBA00004496"/>
    </source>
</evidence>
<evidence type="ECO:0000256" key="16">
    <source>
        <dbReference type="PROSITE-ProRule" id="PRU00169"/>
    </source>
</evidence>
<dbReference type="SMART" id="SM00448">
    <property type="entry name" value="REC"/>
    <property type="match status" value="1"/>
</dbReference>
<evidence type="ECO:0000313" key="19">
    <source>
        <dbReference type="EMBL" id="SCZ65662.1"/>
    </source>
</evidence>
<dbReference type="InterPro" id="IPR003593">
    <property type="entry name" value="AAA+_ATPase"/>
</dbReference>
<dbReference type="Pfam" id="PF02954">
    <property type="entry name" value="HTH_8"/>
    <property type="match status" value="1"/>
</dbReference>
<keyword evidence="6" id="KW-0547">Nucleotide-binding</keyword>
<name>A0A1G5QVA4_9GAMM</name>
<dbReference type="Pfam" id="PF00072">
    <property type="entry name" value="Response_reg"/>
    <property type="match status" value="1"/>
</dbReference>
<keyword evidence="3" id="KW-0963">Cytoplasm</keyword>
<dbReference type="STRING" id="415747.SAMN03097708_02860"/>
<dbReference type="SUPFAM" id="SSF52540">
    <property type="entry name" value="P-loop containing nucleoside triphosphate hydrolases"/>
    <property type="match status" value="1"/>
</dbReference>
<evidence type="ECO:0000256" key="14">
    <source>
        <dbReference type="ARBA" id="ARBA00029881"/>
    </source>
</evidence>
<dbReference type="InterPro" id="IPR025943">
    <property type="entry name" value="Sigma_54_int_dom_ATP-bd_2"/>
</dbReference>
<feature type="domain" description="Sigma-54 factor interaction" evidence="17">
    <location>
        <begin position="134"/>
        <end position="363"/>
    </location>
</feature>
<dbReference type="InterPro" id="IPR002078">
    <property type="entry name" value="Sigma_54_int"/>
</dbReference>
<protein>
    <recommendedName>
        <fullName evidence="2">DNA-binding transcriptional regulator NtrC</fullName>
    </recommendedName>
    <alternativeName>
        <fullName evidence="14">Nitrogen regulation protein NR(I)</fullName>
    </alternativeName>
    <alternativeName>
        <fullName evidence="15">Nitrogen regulator I</fullName>
    </alternativeName>
</protein>
<dbReference type="GO" id="GO:0003677">
    <property type="term" value="F:DNA binding"/>
    <property type="evidence" value="ECO:0007669"/>
    <property type="project" value="UniProtKB-KW"/>
</dbReference>
<dbReference type="InterPro" id="IPR058031">
    <property type="entry name" value="AAA_lid_NorR"/>
</dbReference>
<accession>A0A1G5QVA4</accession>
<evidence type="ECO:0000256" key="10">
    <source>
        <dbReference type="ARBA" id="ARBA00023125"/>
    </source>
</evidence>
<dbReference type="PROSITE" id="PS50110">
    <property type="entry name" value="RESPONSE_REGULATORY"/>
    <property type="match status" value="1"/>
</dbReference>
<evidence type="ECO:0000256" key="5">
    <source>
        <dbReference type="ARBA" id="ARBA00022553"/>
    </source>
</evidence>
<keyword evidence="11" id="KW-0010">Activator</keyword>
<dbReference type="InterPro" id="IPR027417">
    <property type="entry name" value="P-loop_NTPase"/>
</dbReference>
<evidence type="ECO:0000256" key="7">
    <source>
        <dbReference type="ARBA" id="ARBA00022840"/>
    </source>
</evidence>